<dbReference type="InterPro" id="IPR011707">
    <property type="entry name" value="Cu-oxidase-like_N"/>
</dbReference>
<evidence type="ECO:0000256" key="6">
    <source>
        <dbReference type="ARBA" id="ARBA00023002"/>
    </source>
</evidence>
<keyword evidence="3" id="KW-0406">Ion transport</keyword>
<dbReference type="GO" id="GO:0004322">
    <property type="term" value="F:ferroxidase activity"/>
    <property type="evidence" value="ECO:0007669"/>
    <property type="project" value="TreeGrafter"/>
</dbReference>
<evidence type="ECO:0000259" key="11">
    <source>
        <dbReference type="Pfam" id="PF07731"/>
    </source>
</evidence>
<dbReference type="PROSITE" id="PS00080">
    <property type="entry name" value="MULTICOPPER_OXIDASE2"/>
    <property type="match status" value="1"/>
</dbReference>
<name>A0A9W6YRQ5_AMBMO</name>
<dbReference type="InterPro" id="IPR002355">
    <property type="entry name" value="Cu_oxidase_Cu_BS"/>
</dbReference>
<dbReference type="Pfam" id="PF07731">
    <property type="entry name" value="Cu-oxidase_2"/>
    <property type="match status" value="1"/>
</dbReference>
<keyword evidence="5" id="KW-0732">Signal</keyword>
<keyword evidence="3" id="KW-0408">Iron</keyword>
<keyword evidence="3" id="KW-0410">Iron transport</keyword>
<feature type="compositionally biased region" description="Low complexity" evidence="8">
    <location>
        <begin position="490"/>
        <end position="506"/>
    </location>
</feature>
<evidence type="ECO:0000259" key="10">
    <source>
        <dbReference type="Pfam" id="PF00394"/>
    </source>
</evidence>
<dbReference type="AlphaFoldDB" id="A0A9W6YRQ5"/>
<comment type="similarity">
    <text evidence="2">Belongs to the multicopper oxidase family.</text>
</comment>
<evidence type="ECO:0000313" key="14">
    <source>
        <dbReference type="Proteomes" id="UP001165063"/>
    </source>
</evidence>
<evidence type="ECO:0000256" key="4">
    <source>
        <dbReference type="ARBA" id="ARBA00022723"/>
    </source>
</evidence>
<protein>
    <submittedName>
        <fullName evidence="13">Unnamed protein product</fullName>
    </submittedName>
</protein>
<dbReference type="Pfam" id="PF07732">
    <property type="entry name" value="Cu-oxidase_3"/>
    <property type="match status" value="1"/>
</dbReference>
<feature type="transmembrane region" description="Helical" evidence="9">
    <location>
        <begin position="436"/>
        <end position="458"/>
    </location>
</feature>
<proteinExistence type="inferred from homology"/>
<evidence type="ECO:0000259" key="12">
    <source>
        <dbReference type="Pfam" id="PF07732"/>
    </source>
</evidence>
<dbReference type="InterPro" id="IPR044130">
    <property type="entry name" value="CuRO_2_Fet3-like"/>
</dbReference>
<evidence type="ECO:0000256" key="9">
    <source>
        <dbReference type="SAM" id="Phobius"/>
    </source>
</evidence>
<dbReference type="OrthoDB" id="2121828at2759"/>
<keyword evidence="9" id="KW-0812">Transmembrane</keyword>
<dbReference type="GO" id="GO:0033573">
    <property type="term" value="C:high-affinity iron permease complex"/>
    <property type="evidence" value="ECO:0007669"/>
    <property type="project" value="TreeGrafter"/>
</dbReference>
<dbReference type="GO" id="GO:0033215">
    <property type="term" value="P:reductive iron assimilation"/>
    <property type="evidence" value="ECO:0007669"/>
    <property type="project" value="TreeGrafter"/>
</dbReference>
<dbReference type="PANTHER" id="PTHR11709:SF361">
    <property type="entry name" value="IRON TRANSPORT MULTICOPPER OXIDASE FET3"/>
    <property type="match status" value="1"/>
</dbReference>
<dbReference type="InterPro" id="IPR001117">
    <property type="entry name" value="Cu-oxidase_2nd"/>
</dbReference>
<dbReference type="CDD" id="cd13877">
    <property type="entry name" value="CuRO_2_Fet3p_like"/>
    <property type="match status" value="1"/>
</dbReference>
<keyword evidence="6" id="KW-0560">Oxidoreductase</keyword>
<keyword evidence="9" id="KW-1133">Transmembrane helix</keyword>
<feature type="domain" description="Plastocyanin-like" evidence="10">
    <location>
        <begin position="106"/>
        <end position="179"/>
    </location>
</feature>
<dbReference type="PANTHER" id="PTHR11709">
    <property type="entry name" value="MULTI-COPPER OXIDASE"/>
    <property type="match status" value="1"/>
</dbReference>
<feature type="domain" description="Plastocyanin-like" evidence="11">
    <location>
        <begin position="242"/>
        <end position="379"/>
    </location>
</feature>
<comment type="cofactor">
    <cofactor evidence="1">
        <name>Cu cation</name>
        <dbReference type="ChEBI" id="CHEBI:23378"/>
    </cofactor>
</comment>
<keyword evidence="4" id="KW-0479">Metal-binding</keyword>
<evidence type="ECO:0000313" key="13">
    <source>
        <dbReference type="EMBL" id="GMG18907.1"/>
    </source>
</evidence>
<keyword evidence="14" id="KW-1185">Reference proteome</keyword>
<dbReference type="Gene3D" id="2.60.40.420">
    <property type="entry name" value="Cupredoxins - blue copper proteins"/>
    <property type="match status" value="4"/>
</dbReference>
<reference evidence="13" key="1">
    <citation type="submission" date="2023-04" db="EMBL/GenBank/DDBJ databases">
        <title>Ambrosiozyma monospora NBRC 1965.</title>
        <authorList>
            <person name="Ichikawa N."/>
            <person name="Sato H."/>
            <person name="Tonouchi N."/>
        </authorList>
    </citation>
    <scope>NUCLEOTIDE SEQUENCE</scope>
    <source>
        <strain evidence="13">NBRC 1965</strain>
    </source>
</reference>
<organism evidence="13 14">
    <name type="scientific">Ambrosiozyma monospora</name>
    <name type="common">Yeast</name>
    <name type="synonym">Endomycopsis monosporus</name>
    <dbReference type="NCBI Taxonomy" id="43982"/>
    <lineage>
        <taxon>Eukaryota</taxon>
        <taxon>Fungi</taxon>
        <taxon>Dikarya</taxon>
        <taxon>Ascomycota</taxon>
        <taxon>Saccharomycotina</taxon>
        <taxon>Pichiomycetes</taxon>
        <taxon>Pichiales</taxon>
        <taxon>Pichiaceae</taxon>
        <taxon>Ambrosiozyma</taxon>
    </lineage>
</organism>
<evidence type="ECO:0000256" key="2">
    <source>
        <dbReference type="ARBA" id="ARBA00010609"/>
    </source>
</evidence>
<dbReference type="PROSITE" id="PS00079">
    <property type="entry name" value="MULTICOPPER_OXIDASE1"/>
    <property type="match status" value="2"/>
</dbReference>
<dbReference type="GO" id="GO:0005507">
    <property type="term" value="F:copper ion binding"/>
    <property type="evidence" value="ECO:0007669"/>
    <property type="project" value="InterPro"/>
</dbReference>
<dbReference type="CDD" id="cd13899">
    <property type="entry name" value="CuRO_3_Fet3p"/>
    <property type="match status" value="1"/>
</dbReference>
<dbReference type="InterPro" id="IPR045087">
    <property type="entry name" value="Cu-oxidase_fam"/>
</dbReference>
<dbReference type="InterPro" id="IPR011706">
    <property type="entry name" value="Cu-oxidase_C"/>
</dbReference>
<evidence type="ECO:0000256" key="5">
    <source>
        <dbReference type="ARBA" id="ARBA00022729"/>
    </source>
</evidence>
<feature type="region of interest" description="Disordered" evidence="8">
    <location>
        <begin position="482"/>
        <end position="506"/>
    </location>
</feature>
<dbReference type="GO" id="GO:0010106">
    <property type="term" value="P:cellular response to iron ion starvation"/>
    <property type="evidence" value="ECO:0007669"/>
    <property type="project" value="TreeGrafter"/>
</dbReference>
<comment type="caution">
    <text evidence="13">The sequence shown here is derived from an EMBL/GenBank/DDBJ whole genome shotgun (WGS) entry which is preliminary data.</text>
</comment>
<dbReference type="EMBL" id="BSXU01000023">
    <property type="protein sequence ID" value="GMG18907.1"/>
    <property type="molecule type" value="Genomic_DNA"/>
</dbReference>
<keyword evidence="3" id="KW-0813">Transport</keyword>
<dbReference type="SUPFAM" id="SSF49503">
    <property type="entry name" value="Cupredoxins"/>
    <property type="match status" value="3"/>
</dbReference>
<dbReference type="InterPro" id="IPR008972">
    <property type="entry name" value="Cupredoxin"/>
</dbReference>
<dbReference type="Proteomes" id="UP001165063">
    <property type="component" value="Unassembled WGS sequence"/>
</dbReference>
<evidence type="ECO:0000256" key="7">
    <source>
        <dbReference type="ARBA" id="ARBA00023008"/>
    </source>
</evidence>
<keyword evidence="7" id="KW-0186">Copper</keyword>
<dbReference type="InterPro" id="IPR033138">
    <property type="entry name" value="Cu_oxidase_CS"/>
</dbReference>
<dbReference type="Pfam" id="PF00394">
    <property type="entry name" value="Cu-oxidase"/>
    <property type="match status" value="1"/>
</dbReference>
<feature type="domain" description="Plastocyanin-like" evidence="12">
    <location>
        <begin position="1"/>
        <end position="54"/>
    </location>
</feature>
<sequence>MDGPPMLNQCSIMPGDTMIYNFTVPDQVGSYWYHSHSEGQYMDGMRGTFIIEDPDGYPYDYDEEVTLTVSEWYHELIDVLHPKFLNRYNPTGAEPIPQNLLFNDTMNDHDFEVVAVDGIYVEKNITDVLYITVAQRYDVLIHTKNDTSTNYAFMQKFDEDMLDVIPKDLELNRTNTIMYNEDAALPEQVYLDAYEFLDDFYLKPIEEIELLPEPDHVVTVTVAMDNLNDGKNYAFFNNITHVTPLVPVLGTVLSAGEDATNPAVYGSNTNTFVLQKDEIVEIVLNNNDPGKHPFHLHGHVFQIVERGDDYTEAPEPVPYTSNEDYVEPEFPSVRDVLYVRPNSYFRIRFKADNPGIWFFHCHLEWHLLQGLSMVFVEDPLAIQQNEKLTENWKQVCEASNQSYVGNAAGNTQNFLDLTGEAVQVKALPAGFTAKGIVALVFSCIAGVLGVISICIYGMSDIPNMEERVLEDFNMESKELLNDEEEEEIELQQQSSGSSNSKTRSSN</sequence>
<dbReference type="FunFam" id="2.60.40.420:FF:000024">
    <property type="entry name" value="FET5p Multicopper oxidase"/>
    <property type="match status" value="1"/>
</dbReference>
<gene>
    <name evidence="13" type="ORF">Amon01_000007100</name>
</gene>
<accession>A0A9W6YRQ5</accession>
<evidence type="ECO:0000256" key="1">
    <source>
        <dbReference type="ARBA" id="ARBA00001935"/>
    </source>
</evidence>
<evidence type="ECO:0000256" key="3">
    <source>
        <dbReference type="ARBA" id="ARBA00022496"/>
    </source>
</evidence>
<keyword evidence="9" id="KW-0472">Membrane</keyword>
<evidence type="ECO:0000256" key="8">
    <source>
        <dbReference type="SAM" id="MobiDB-lite"/>
    </source>
</evidence>